<sequence>MIRSPNWQSWYSLWHHTKVGRACKQESAPSVNRKSLLASKSSRHTTWQEARVTLVRHGKLRHLDEEVSEGWKCGAMTECPAPAVIFDDCHV</sequence>
<organism evidence="1 2">
    <name type="scientific">Adiantum capillus-veneris</name>
    <name type="common">Maidenhair fern</name>
    <dbReference type="NCBI Taxonomy" id="13818"/>
    <lineage>
        <taxon>Eukaryota</taxon>
        <taxon>Viridiplantae</taxon>
        <taxon>Streptophyta</taxon>
        <taxon>Embryophyta</taxon>
        <taxon>Tracheophyta</taxon>
        <taxon>Polypodiopsida</taxon>
        <taxon>Polypodiidae</taxon>
        <taxon>Polypodiales</taxon>
        <taxon>Pteridineae</taxon>
        <taxon>Pteridaceae</taxon>
        <taxon>Vittarioideae</taxon>
        <taxon>Adiantum</taxon>
    </lineage>
</organism>
<comment type="caution">
    <text evidence="1">The sequence shown here is derived from an EMBL/GenBank/DDBJ whole genome shotgun (WGS) entry which is preliminary data.</text>
</comment>
<accession>A0A9D4V9H0</accession>
<evidence type="ECO:0000313" key="1">
    <source>
        <dbReference type="EMBL" id="KAI5082336.1"/>
    </source>
</evidence>
<dbReference type="Proteomes" id="UP000886520">
    <property type="component" value="Chromosome 2"/>
</dbReference>
<evidence type="ECO:0000313" key="2">
    <source>
        <dbReference type="Proteomes" id="UP000886520"/>
    </source>
</evidence>
<keyword evidence="2" id="KW-1185">Reference proteome</keyword>
<proteinExistence type="predicted"/>
<reference evidence="1" key="1">
    <citation type="submission" date="2021-01" db="EMBL/GenBank/DDBJ databases">
        <title>Adiantum capillus-veneris genome.</title>
        <authorList>
            <person name="Fang Y."/>
            <person name="Liao Q."/>
        </authorList>
    </citation>
    <scope>NUCLEOTIDE SEQUENCE</scope>
    <source>
        <strain evidence="1">H3</strain>
        <tissue evidence="1">Leaf</tissue>
    </source>
</reference>
<dbReference type="AlphaFoldDB" id="A0A9D4V9H0"/>
<protein>
    <submittedName>
        <fullName evidence="1">Uncharacterized protein</fullName>
    </submittedName>
</protein>
<name>A0A9D4V9H0_ADICA</name>
<gene>
    <name evidence="1" type="ORF">GOP47_0002079</name>
</gene>
<dbReference type="EMBL" id="JABFUD020000003">
    <property type="protein sequence ID" value="KAI5082336.1"/>
    <property type="molecule type" value="Genomic_DNA"/>
</dbReference>